<proteinExistence type="inferred from homology"/>
<comment type="caution">
    <text evidence="5">The sequence shown here is derived from an EMBL/GenBank/DDBJ whole genome shotgun (WGS) entry which is preliminary data.</text>
</comment>
<dbReference type="SUPFAM" id="SSF54001">
    <property type="entry name" value="Cysteine proteinases"/>
    <property type="match status" value="1"/>
</dbReference>
<evidence type="ECO:0000256" key="1">
    <source>
        <dbReference type="ARBA" id="ARBA00005234"/>
    </source>
</evidence>
<keyword evidence="6" id="KW-1185">Reference proteome</keyword>
<dbReference type="InterPro" id="IPR038765">
    <property type="entry name" value="Papain-like_cys_pep_sf"/>
</dbReference>
<evidence type="ECO:0000313" key="5">
    <source>
        <dbReference type="EMBL" id="MED6123215.1"/>
    </source>
</evidence>
<dbReference type="EMBL" id="JASCZI010030506">
    <property type="protein sequence ID" value="MED6123215.1"/>
    <property type="molecule type" value="Genomic_DNA"/>
</dbReference>
<sequence length="157" mass="18338">MCLDLAFRPPDGMRFVGTELAVAAYIFANAGESSERLYQDSHCDGTRLRLWSLLRTNELYDDVLNMVVGMCSGSKLDNRKWWLPTTFSHMLVHPEQYDNATLDYIKERYMGKVDDVHQIYIPMHIGRHWYLLIISLWDKKLVYLDSLKSDDVKETEA</sequence>
<reference evidence="5 6" key="1">
    <citation type="journal article" date="2023" name="Plants (Basel)">
        <title>Bridging the Gap: Combining Genomics and Transcriptomics Approaches to Understand Stylosanthes scabra, an Orphan Legume from the Brazilian Caatinga.</title>
        <authorList>
            <person name="Ferreira-Neto J.R.C."/>
            <person name="da Silva M.D."/>
            <person name="Binneck E."/>
            <person name="de Melo N.F."/>
            <person name="da Silva R.H."/>
            <person name="de Melo A.L.T.M."/>
            <person name="Pandolfi V."/>
            <person name="Bustamante F.O."/>
            <person name="Brasileiro-Vidal A.C."/>
            <person name="Benko-Iseppon A.M."/>
        </authorList>
    </citation>
    <scope>NUCLEOTIDE SEQUENCE [LARGE SCALE GENOMIC DNA]</scope>
    <source>
        <tissue evidence="5">Leaves</tissue>
    </source>
</reference>
<evidence type="ECO:0000256" key="2">
    <source>
        <dbReference type="ARBA" id="ARBA00022670"/>
    </source>
</evidence>
<evidence type="ECO:0000256" key="3">
    <source>
        <dbReference type="ARBA" id="ARBA00022801"/>
    </source>
</evidence>
<evidence type="ECO:0000259" key="4">
    <source>
        <dbReference type="Pfam" id="PF02902"/>
    </source>
</evidence>
<evidence type="ECO:0000313" key="6">
    <source>
        <dbReference type="Proteomes" id="UP001341840"/>
    </source>
</evidence>
<comment type="similarity">
    <text evidence="1">Belongs to the peptidase C48 family.</text>
</comment>
<gene>
    <name evidence="5" type="ORF">PIB30_047040</name>
</gene>
<dbReference type="Pfam" id="PF02902">
    <property type="entry name" value="Peptidase_C48"/>
    <property type="match status" value="1"/>
</dbReference>
<dbReference type="InterPro" id="IPR003653">
    <property type="entry name" value="Peptidase_C48_C"/>
</dbReference>
<protein>
    <recommendedName>
        <fullName evidence="4">Ubiquitin-like protease family profile domain-containing protein</fullName>
    </recommendedName>
</protein>
<feature type="domain" description="Ubiquitin-like protease family profile" evidence="4">
    <location>
        <begin position="110"/>
        <end position="149"/>
    </location>
</feature>
<name>A0ABU6RGP3_9FABA</name>
<accession>A0ABU6RGP3</accession>
<keyword evidence="2" id="KW-0645">Protease</keyword>
<dbReference type="Gene3D" id="3.40.395.10">
    <property type="entry name" value="Adenoviral Proteinase, Chain A"/>
    <property type="match status" value="1"/>
</dbReference>
<organism evidence="5 6">
    <name type="scientific">Stylosanthes scabra</name>
    <dbReference type="NCBI Taxonomy" id="79078"/>
    <lineage>
        <taxon>Eukaryota</taxon>
        <taxon>Viridiplantae</taxon>
        <taxon>Streptophyta</taxon>
        <taxon>Embryophyta</taxon>
        <taxon>Tracheophyta</taxon>
        <taxon>Spermatophyta</taxon>
        <taxon>Magnoliopsida</taxon>
        <taxon>eudicotyledons</taxon>
        <taxon>Gunneridae</taxon>
        <taxon>Pentapetalae</taxon>
        <taxon>rosids</taxon>
        <taxon>fabids</taxon>
        <taxon>Fabales</taxon>
        <taxon>Fabaceae</taxon>
        <taxon>Papilionoideae</taxon>
        <taxon>50 kb inversion clade</taxon>
        <taxon>dalbergioids sensu lato</taxon>
        <taxon>Dalbergieae</taxon>
        <taxon>Pterocarpus clade</taxon>
        <taxon>Stylosanthes</taxon>
    </lineage>
</organism>
<dbReference type="Proteomes" id="UP001341840">
    <property type="component" value="Unassembled WGS sequence"/>
</dbReference>
<keyword evidence="3" id="KW-0378">Hydrolase</keyword>